<proteinExistence type="predicted"/>
<gene>
    <name evidence="8" type="ORF">DDE19_10830</name>
</gene>
<dbReference type="Pfam" id="PF07690">
    <property type="entry name" value="MFS_1"/>
    <property type="match status" value="1"/>
</dbReference>
<feature type="compositionally biased region" description="Pro residues" evidence="6">
    <location>
        <begin position="381"/>
        <end position="390"/>
    </location>
</feature>
<reference evidence="8 9" key="1">
    <citation type="submission" date="2018-04" db="EMBL/GenBank/DDBJ databases">
        <title>Micromonosporas from Atacama Desert.</title>
        <authorList>
            <person name="Carro L."/>
            <person name="Klenk H.-P."/>
            <person name="Goodfellow M."/>
        </authorList>
    </citation>
    <scope>NUCLEOTIDE SEQUENCE [LARGE SCALE GENOMIC DNA]</scope>
    <source>
        <strain evidence="8 9">LB19</strain>
    </source>
</reference>
<comment type="subcellular location">
    <subcellularLocation>
        <location evidence="1">Cell membrane</location>
        <topology evidence="1">Multi-pass membrane protein</topology>
    </subcellularLocation>
</comment>
<dbReference type="RefSeq" id="WP_124818672.1">
    <property type="nucleotide sequence ID" value="NZ_QDGB01000214.1"/>
</dbReference>
<feature type="transmembrane region" description="Helical" evidence="7">
    <location>
        <begin position="246"/>
        <end position="267"/>
    </location>
</feature>
<dbReference type="OrthoDB" id="3460055at2"/>
<feature type="transmembrane region" description="Helical" evidence="7">
    <location>
        <begin position="213"/>
        <end position="234"/>
    </location>
</feature>
<feature type="region of interest" description="Disordered" evidence="6">
    <location>
        <begin position="380"/>
        <end position="407"/>
    </location>
</feature>
<evidence type="ECO:0000313" key="9">
    <source>
        <dbReference type="Proteomes" id="UP000278981"/>
    </source>
</evidence>
<evidence type="ECO:0000256" key="6">
    <source>
        <dbReference type="SAM" id="MobiDB-lite"/>
    </source>
</evidence>
<dbReference type="PANTHER" id="PTHR23513">
    <property type="entry name" value="INTEGRAL MEMBRANE EFFLUX PROTEIN-RELATED"/>
    <property type="match status" value="1"/>
</dbReference>
<name>A0A3N9YDV7_9ACTN</name>
<dbReference type="EMBL" id="QDGB01000214">
    <property type="protein sequence ID" value="RQX17647.1"/>
    <property type="molecule type" value="Genomic_DNA"/>
</dbReference>
<keyword evidence="5 7" id="KW-0472">Membrane</keyword>
<accession>A0A3N9YDV7</accession>
<evidence type="ECO:0000256" key="7">
    <source>
        <dbReference type="SAM" id="Phobius"/>
    </source>
</evidence>
<feature type="transmembrane region" description="Helical" evidence="7">
    <location>
        <begin position="363"/>
        <end position="380"/>
    </location>
</feature>
<dbReference type="GO" id="GO:0005886">
    <property type="term" value="C:plasma membrane"/>
    <property type="evidence" value="ECO:0007669"/>
    <property type="project" value="UniProtKB-SubCell"/>
</dbReference>
<evidence type="ECO:0000313" key="8">
    <source>
        <dbReference type="EMBL" id="RQX17647.1"/>
    </source>
</evidence>
<dbReference type="AlphaFoldDB" id="A0A3N9YDV7"/>
<dbReference type="InterPro" id="IPR036259">
    <property type="entry name" value="MFS_trans_sf"/>
</dbReference>
<evidence type="ECO:0000256" key="3">
    <source>
        <dbReference type="ARBA" id="ARBA00022692"/>
    </source>
</evidence>
<evidence type="ECO:0000256" key="5">
    <source>
        <dbReference type="ARBA" id="ARBA00023136"/>
    </source>
</evidence>
<feature type="transmembrane region" description="Helical" evidence="7">
    <location>
        <begin position="7"/>
        <end position="31"/>
    </location>
</feature>
<feature type="transmembrane region" description="Helical" evidence="7">
    <location>
        <begin position="273"/>
        <end position="292"/>
    </location>
</feature>
<organism evidence="8 9">
    <name type="scientific">Micromonospora ureilytica</name>
    <dbReference type="NCBI Taxonomy" id="709868"/>
    <lineage>
        <taxon>Bacteria</taxon>
        <taxon>Bacillati</taxon>
        <taxon>Actinomycetota</taxon>
        <taxon>Actinomycetes</taxon>
        <taxon>Micromonosporales</taxon>
        <taxon>Micromonosporaceae</taxon>
        <taxon>Micromonospora</taxon>
    </lineage>
</organism>
<comment type="caution">
    <text evidence="8">The sequence shown here is derived from an EMBL/GenBank/DDBJ whole genome shotgun (WGS) entry which is preliminary data.</text>
</comment>
<feature type="transmembrane region" description="Helical" evidence="7">
    <location>
        <begin position="37"/>
        <end position="57"/>
    </location>
</feature>
<feature type="transmembrane region" description="Helical" evidence="7">
    <location>
        <begin position="69"/>
        <end position="87"/>
    </location>
</feature>
<evidence type="ECO:0000256" key="1">
    <source>
        <dbReference type="ARBA" id="ARBA00004651"/>
    </source>
</evidence>
<evidence type="ECO:0000256" key="4">
    <source>
        <dbReference type="ARBA" id="ARBA00022989"/>
    </source>
</evidence>
<protein>
    <submittedName>
        <fullName evidence="8">MFS transporter</fullName>
    </submittedName>
</protein>
<feature type="transmembrane region" description="Helical" evidence="7">
    <location>
        <begin position="160"/>
        <end position="179"/>
    </location>
</feature>
<dbReference type="CDD" id="cd06173">
    <property type="entry name" value="MFS_MefA_like"/>
    <property type="match status" value="1"/>
</dbReference>
<keyword evidence="4 7" id="KW-1133">Transmembrane helix</keyword>
<feature type="transmembrane region" description="Helical" evidence="7">
    <location>
        <begin position="332"/>
        <end position="351"/>
    </location>
</feature>
<dbReference type="Gene3D" id="1.20.1250.20">
    <property type="entry name" value="MFS general substrate transporter like domains"/>
    <property type="match status" value="1"/>
</dbReference>
<sequence length="407" mass="40973">MRRNAGLFVAISVLSGFGSSAMSLVAGIWILDLTGSTSLAALAGLCVYAPVLAGPWLGGLLDRAPRRPLVIAVNLMLAAALLALLAVRGPGQTWLIFAVSGAYGVSYVLIDAGETALLPSAVAPTELGDVNGWRSSAQEGMKLVAPLAGAGLYAWRGGHAVAVLSAATPVLVSILYAVLRLNRTPPDQPTESAGGPRTGLVVLFGQRATRLPVVLAAVSIAMSGFTTAGIYAIVVTELRLPTTFLGVLASAQGAGSVLGGLIVGRLIAARGPVAVGVAGTALFAIGCLARCLPWWPATVVGAVVIGVGLPWTLVAAVTAVQTHTPSALLGRVSATANTAMFGPLVVAIPLGSAAVHLGARPPLIAAAAICLTAVASTVRLPPTPRRPGPPTGRRANPDPSAVRLDTV</sequence>
<dbReference type="SUPFAM" id="SSF103473">
    <property type="entry name" value="MFS general substrate transporter"/>
    <property type="match status" value="1"/>
</dbReference>
<keyword evidence="2" id="KW-1003">Cell membrane</keyword>
<feature type="transmembrane region" description="Helical" evidence="7">
    <location>
        <begin position="299"/>
        <end position="320"/>
    </location>
</feature>
<dbReference type="Proteomes" id="UP000278981">
    <property type="component" value="Unassembled WGS sequence"/>
</dbReference>
<dbReference type="InterPro" id="IPR011701">
    <property type="entry name" value="MFS"/>
</dbReference>
<dbReference type="PANTHER" id="PTHR23513:SF6">
    <property type="entry name" value="MAJOR FACILITATOR SUPERFAMILY ASSOCIATED DOMAIN-CONTAINING PROTEIN"/>
    <property type="match status" value="1"/>
</dbReference>
<dbReference type="GO" id="GO:0022857">
    <property type="term" value="F:transmembrane transporter activity"/>
    <property type="evidence" value="ECO:0007669"/>
    <property type="project" value="InterPro"/>
</dbReference>
<keyword evidence="3 7" id="KW-0812">Transmembrane</keyword>
<evidence type="ECO:0000256" key="2">
    <source>
        <dbReference type="ARBA" id="ARBA00022475"/>
    </source>
</evidence>